<keyword evidence="5" id="KW-1133">Transmembrane helix</keyword>
<dbReference type="Pfam" id="PF02902">
    <property type="entry name" value="Peptidase_C48"/>
    <property type="match status" value="1"/>
</dbReference>
<dbReference type="EMBL" id="CP126658">
    <property type="protein sequence ID" value="WJZ98419.1"/>
    <property type="molecule type" value="Genomic_DNA"/>
</dbReference>
<sequence>MNQKAWNKYILPKDDILIDYAMGLYPRPSLKWSEVDVIYVPINLRNTHWVLGVVHLRSRKIYIYDSLKSINKPNGLKTLITPLAMLLPRILSAIKYYEENGDPKGDKGWDIEILNNIPQQTKEYVQYFPWQHACFVIYTIILKIVNITFFYVHVVVIVECF</sequence>
<evidence type="ECO:0000256" key="3">
    <source>
        <dbReference type="ARBA" id="ARBA00022801"/>
    </source>
</evidence>
<keyword evidence="5" id="KW-0812">Transmembrane</keyword>
<evidence type="ECO:0000256" key="1">
    <source>
        <dbReference type="ARBA" id="ARBA00005234"/>
    </source>
</evidence>
<feature type="domain" description="Ubiquitin-like protease family profile" evidence="6">
    <location>
        <begin position="1"/>
        <end position="145"/>
    </location>
</feature>
<keyword evidence="5" id="KW-0472">Membrane</keyword>
<evidence type="ECO:0000256" key="2">
    <source>
        <dbReference type="ARBA" id="ARBA00022670"/>
    </source>
</evidence>
<protein>
    <recommendedName>
        <fullName evidence="6">Ubiquitin-like protease family profile domain-containing protein</fullName>
    </recommendedName>
</protein>
<feature type="transmembrane region" description="Helical" evidence="5">
    <location>
        <begin position="135"/>
        <end position="158"/>
    </location>
</feature>
<evidence type="ECO:0000256" key="5">
    <source>
        <dbReference type="SAM" id="Phobius"/>
    </source>
</evidence>
<name>A0ABY9CSY2_VITVI</name>
<dbReference type="PANTHER" id="PTHR12606">
    <property type="entry name" value="SENTRIN/SUMO-SPECIFIC PROTEASE"/>
    <property type="match status" value="1"/>
</dbReference>
<dbReference type="Gene3D" id="3.40.395.10">
    <property type="entry name" value="Adenoviral Proteinase, Chain A"/>
    <property type="match status" value="1"/>
</dbReference>
<dbReference type="PROSITE" id="PS50600">
    <property type="entry name" value="ULP_PROTEASE"/>
    <property type="match status" value="1"/>
</dbReference>
<keyword evidence="3" id="KW-0378">Hydrolase</keyword>
<keyword evidence="2" id="KW-0645">Protease</keyword>
<dbReference type="InterPro" id="IPR003653">
    <property type="entry name" value="Peptidase_C48_C"/>
</dbReference>
<gene>
    <name evidence="7" type="ORF">VitviT2T_016943</name>
</gene>
<organism evidence="7 8">
    <name type="scientific">Vitis vinifera</name>
    <name type="common">Grape</name>
    <dbReference type="NCBI Taxonomy" id="29760"/>
    <lineage>
        <taxon>Eukaryota</taxon>
        <taxon>Viridiplantae</taxon>
        <taxon>Streptophyta</taxon>
        <taxon>Embryophyta</taxon>
        <taxon>Tracheophyta</taxon>
        <taxon>Spermatophyta</taxon>
        <taxon>Magnoliopsida</taxon>
        <taxon>eudicotyledons</taxon>
        <taxon>Gunneridae</taxon>
        <taxon>Pentapetalae</taxon>
        <taxon>rosids</taxon>
        <taxon>Vitales</taxon>
        <taxon>Vitaceae</taxon>
        <taxon>Viteae</taxon>
        <taxon>Vitis</taxon>
    </lineage>
</organism>
<keyword evidence="8" id="KW-1185">Reference proteome</keyword>
<evidence type="ECO:0000313" key="8">
    <source>
        <dbReference type="Proteomes" id="UP001227230"/>
    </source>
</evidence>
<evidence type="ECO:0000259" key="6">
    <source>
        <dbReference type="PROSITE" id="PS50600"/>
    </source>
</evidence>
<dbReference type="SUPFAM" id="SSF54001">
    <property type="entry name" value="Cysteine proteinases"/>
    <property type="match status" value="1"/>
</dbReference>
<evidence type="ECO:0000313" key="7">
    <source>
        <dbReference type="EMBL" id="WJZ98419.1"/>
    </source>
</evidence>
<evidence type="ECO:0000256" key="4">
    <source>
        <dbReference type="ARBA" id="ARBA00022807"/>
    </source>
</evidence>
<proteinExistence type="inferred from homology"/>
<keyword evidence="4" id="KW-0788">Thiol protease</keyword>
<reference evidence="7 8" key="1">
    <citation type="journal article" date="2023" name="Hortic Res">
        <title>The complete reference genome for grapevine (Vitis vinifera L.) genetics and breeding.</title>
        <authorList>
            <person name="Shi X."/>
            <person name="Cao S."/>
            <person name="Wang X."/>
            <person name="Huang S."/>
            <person name="Wang Y."/>
            <person name="Liu Z."/>
            <person name="Liu W."/>
            <person name="Leng X."/>
            <person name="Peng Y."/>
            <person name="Wang N."/>
            <person name="Wang Y."/>
            <person name="Ma Z."/>
            <person name="Xu X."/>
            <person name="Zhang F."/>
            <person name="Xue H."/>
            <person name="Zhong H."/>
            <person name="Wang Y."/>
            <person name="Zhang K."/>
            <person name="Velt A."/>
            <person name="Avia K."/>
            <person name="Holtgrawe D."/>
            <person name="Grimplet J."/>
            <person name="Matus J.T."/>
            <person name="Ware D."/>
            <person name="Wu X."/>
            <person name="Wang H."/>
            <person name="Liu C."/>
            <person name="Fang Y."/>
            <person name="Rustenholz C."/>
            <person name="Cheng Z."/>
            <person name="Xiao H."/>
            <person name="Zhou Y."/>
        </authorList>
    </citation>
    <scope>NUCLEOTIDE SEQUENCE [LARGE SCALE GENOMIC DNA]</scope>
    <source>
        <strain evidence="8">cv. Pinot noir / PN40024</strain>
        <tissue evidence="7">Leaf</tissue>
    </source>
</reference>
<comment type="similarity">
    <text evidence="1">Belongs to the peptidase C48 family.</text>
</comment>
<accession>A0ABY9CSY2</accession>
<dbReference type="PANTHER" id="PTHR12606:SF1">
    <property type="entry name" value="UBIQUITIN-LIKE-SPECIFIC PROTEASE 1A"/>
    <property type="match status" value="1"/>
</dbReference>
<dbReference type="InterPro" id="IPR038765">
    <property type="entry name" value="Papain-like_cys_pep_sf"/>
</dbReference>
<dbReference type="Proteomes" id="UP001227230">
    <property type="component" value="Chromosome 11"/>
</dbReference>